<sequence length="212" mass="23900">MDQNPSETTALLDRLRSGDRAALAALFDRHRDRLRRMVELRLDPRLRGRLDASDVLQEAYLDLARDLPSYLAEADLPPLLWLRWHVGRRLTTLHRQHLGTRMRDADREISLYRGALPEASSAALASMLLGRLTSPTQAAQRAERLLRVQEALNSLEPIDREVLALRHFEQLDRTETAAALGISQEAGAKRYFRALKRLKDALANLPGGGEGL</sequence>
<dbReference type="KEGG" id="tpla:ElP_71530"/>
<dbReference type="SUPFAM" id="SSF88659">
    <property type="entry name" value="Sigma3 and sigma4 domains of RNA polymerase sigma factors"/>
    <property type="match status" value="1"/>
</dbReference>
<dbReference type="RefSeq" id="WP_145279390.1">
    <property type="nucleotide sequence ID" value="NZ_CP036427.1"/>
</dbReference>
<dbReference type="GO" id="GO:0006352">
    <property type="term" value="P:DNA-templated transcription initiation"/>
    <property type="evidence" value="ECO:0007669"/>
    <property type="project" value="InterPro"/>
</dbReference>
<dbReference type="PANTHER" id="PTHR43133:SF8">
    <property type="entry name" value="RNA POLYMERASE SIGMA FACTOR HI_1459-RELATED"/>
    <property type="match status" value="1"/>
</dbReference>
<keyword evidence="3" id="KW-0731">Sigma factor</keyword>
<protein>
    <submittedName>
        <fullName evidence="7">ECF RNA polymerase sigma factor SigD</fullName>
    </submittedName>
</protein>
<keyword evidence="2" id="KW-0805">Transcription regulation</keyword>
<dbReference type="OrthoDB" id="276109at2"/>
<evidence type="ECO:0000256" key="5">
    <source>
        <dbReference type="ARBA" id="ARBA00023163"/>
    </source>
</evidence>
<gene>
    <name evidence="7" type="primary">sigD_2</name>
    <name evidence="7" type="ORF">ElP_71530</name>
</gene>
<dbReference type="InterPro" id="IPR036388">
    <property type="entry name" value="WH-like_DNA-bd_sf"/>
</dbReference>
<organism evidence="7 8">
    <name type="scientific">Tautonia plasticadhaerens</name>
    <dbReference type="NCBI Taxonomy" id="2527974"/>
    <lineage>
        <taxon>Bacteria</taxon>
        <taxon>Pseudomonadati</taxon>
        <taxon>Planctomycetota</taxon>
        <taxon>Planctomycetia</taxon>
        <taxon>Isosphaerales</taxon>
        <taxon>Isosphaeraceae</taxon>
        <taxon>Tautonia</taxon>
    </lineage>
</organism>
<dbReference type="PANTHER" id="PTHR43133">
    <property type="entry name" value="RNA POLYMERASE ECF-TYPE SIGMA FACTO"/>
    <property type="match status" value="1"/>
</dbReference>
<dbReference type="CDD" id="cd06171">
    <property type="entry name" value="Sigma70_r4"/>
    <property type="match status" value="1"/>
</dbReference>
<evidence type="ECO:0000313" key="8">
    <source>
        <dbReference type="Proteomes" id="UP000317835"/>
    </source>
</evidence>
<keyword evidence="8" id="KW-1185">Reference proteome</keyword>
<evidence type="ECO:0000256" key="3">
    <source>
        <dbReference type="ARBA" id="ARBA00023082"/>
    </source>
</evidence>
<comment type="similarity">
    <text evidence="1">Belongs to the sigma-70 factor family. ECF subfamily.</text>
</comment>
<proteinExistence type="inferred from homology"/>
<feature type="domain" description="RNA polymerase sigma factor 70 region 4 type 2" evidence="6">
    <location>
        <begin position="146"/>
        <end position="198"/>
    </location>
</feature>
<accession>A0A518HEB3</accession>
<dbReference type="InterPro" id="IPR013249">
    <property type="entry name" value="RNA_pol_sigma70_r4_t2"/>
</dbReference>
<dbReference type="GO" id="GO:0016987">
    <property type="term" value="F:sigma factor activity"/>
    <property type="evidence" value="ECO:0007669"/>
    <property type="project" value="UniProtKB-KW"/>
</dbReference>
<dbReference type="EMBL" id="CP036427">
    <property type="protein sequence ID" value="QDV39189.1"/>
    <property type="molecule type" value="Genomic_DNA"/>
</dbReference>
<dbReference type="Pfam" id="PF08281">
    <property type="entry name" value="Sigma70_r4_2"/>
    <property type="match status" value="1"/>
</dbReference>
<dbReference type="AlphaFoldDB" id="A0A518HEB3"/>
<dbReference type="Gene3D" id="1.10.1740.10">
    <property type="match status" value="1"/>
</dbReference>
<keyword evidence="4" id="KW-0238">DNA-binding</keyword>
<dbReference type="InterPro" id="IPR039425">
    <property type="entry name" value="RNA_pol_sigma-70-like"/>
</dbReference>
<keyword evidence="7" id="KW-0614">Plasmid</keyword>
<dbReference type="Gene3D" id="1.10.10.10">
    <property type="entry name" value="Winged helix-like DNA-binding domain superfamily/Winged helix DNA-binding domain"/>
    <property type="match status" value="1"/>
</dbReference>
<dbReference type="InterPro" id="IPR013325">
    <property type="entry name" value="RNA_pol_sigma_r2"/>
</dbReference>
<dbReference type="InterPro" id="IPR014284">
    <property type="entry name" value="RNA_pol_sigma-70_dom"/>
</dbReference>
<keyword evidence="5" id="KW-0804">Transcription</keyword>
<dbReference type="Proteomes" id="UP000317835">
    <property type="component" value="Plasmid pElP_1"/>
</dbReference>
<evidence type="ECO:0000256" key="2">
    <source>
        <dbReference type="ARBA" id="ARBA00023015"/>
    </source>
</evidence>
<name>A0A518HEB3_9BACT</name>
<evidence type="ECO:0000259" key="6">
    <source>
        <dbReference type="Pfam" id="PF08281"/>
    </source>
</evidence>
<dbReference type="SUPFAM" id="SSF88946">
    <property type="entry name" value="Sigma2 domain of RNA polymerase sigma factors"/>
    <property type="match status" value="1"/>
</dbReference>
<dbReference type="InterPro" id="IPR013324">
    <property type="entry name" value="RNA_pol_sigma_r3/r4-like"/>
</dbReference>
<reference evidence="7 8" key="1">
    <citation type="submission" date="2019-02" db="EMBL/GenBank/DDBJ databases">
        <title>Deep-cultivation of Planctomycetes and their phenomic and genomic characterization uncovers novel biology.</title>
        <authorList>
            <person name="Wiegand S."/>
            <person name="Jogler M."/>
            <person name="Boedeker C."/>
            <person name="Pinto D."/>
            <person name="Vollmers J."/>
            <person name="Rivas-Marin E."/>
            <person name="Kohn T."/>
            <person name="Peeters S.H."/>
            <person name="Heuer A."/>
            <person name="Rast P."/>
            <person name="Oberbeckmann S."/>
            <person name="Bunk B."/>
            <person name="Jeske O."/>
            <person name="Meyerdierks A."/>
            <person name="Storesund J.E."/>
            <person name="Kallscheuer N."/>
            <person name="Luecker S."/>
            <person name="Lage O.M."/>
            <person name="Pohl T."/>
            <person name="Merkel B.J."/>
            <person name="Hornburger P."/>
            <person name="Mueller R.-W."/>
            <person name="Bruemmer F."/>
            <person name="Labrenz M."/>
            <person name="Spormann A.M."/>
            <person name="Op den Camp H."/>
            <person name="Overmann J."/>
            <person name="Amann R."/>
            <person name="Jetten M.S.M."/>
            <person name="Mascher T."/>
            <person name="Medema M.H."/>
            <person name="Devos D.P."/>
            <person name="Kaster A.-K."/>
            <person name="Ovreas L."/>
            <person name="Rohde M."/>
            <person name="Galperin M.Y."/>
            <person name="Jogler C."/>
        </authorList>
    </citation>
    <scope>NUCLEOTIDE SEQUENCE [LARGE SCALE GENOMIC DNA]</scope>
    <source>
        <strain evidence="7 8">ElP</strain>
        <plasmid evidence="8">pelp_1</plasmid>
    </source>
</reference>
<evidence type="ECO:0000256" key="1">
    <source>
        <dbReference type="ARBA" id="ARBA00010641"/>
    </source>
</evidence>
<geneLocation type="plasmid" evidence="8">
    <name>pelp_1</name>
</geneLocation>
<evidence type="ECO:0000256" key="4">
    <source>
        <dbReference type="ARBA" id="ARBA00023125"/>
    </source>
</evidence>
<dbReference type="NCBIfam" id="TIGR02937">
    <property type="entry name" value="sigma70-ECF"/>
    <property type="match status" value="1"/>
</dbReference>
<dbReference type="GO" id="GO:0003677">
    <property type="term" value="F:DNA binding"/>
    <property type="evidence" value="ECO:0007669"/>
    <property type="project" value="UniProtKB-KW"/>
</dbReference>
<evidence type="ECO:0000313" key="7">
    <source>
        <dbReference type="EMBL" id="QDV39189.1"/>
    </source>
</evidence>